<dbReference type="PANTHER" id="PTHR44414">
    <property type="entry name" value="PROTEIN NEDD1"/>
    <property type="match status" value="1"/>
</dbReference>
<evidence type="ECO:0000313" key="4">
    <source>
        <dbReference type="Proteomes" id="UP001140217"/>
    </source>
</evidence>
<protein>
    <recommendedName>
        <fullName evidence="5">WD40 repeat-like protein</fullName>
    </recommendedName>
</protein>
<feature type="coiled-coil region" evidence="1">
    <location>
        <begin position="546"/>
        <end position="573"/>
    </location>
</feature>
<feature type="region of interest" description="Disordered" evidence="2">
    <location>
        <begin position="19"/>
        <end position="41"/>
    </location>
</feature>
<dbReference type="Gene3D" id="2.130.10.10">
    <property type="entry name" value="YVTN repeat-like/Quinoprotein amine dehydrogenase"/>
    <property type="match status" value="2"/>
</dbReference>
<dbReference type="GO" id="GO:0005737">
    <property type="term" value="C:cytoplasm"/>
    <property type="evidence" value="ECO:0007669"/>
    <property type="project" value="TreeGrafter"/>
</dbReference>
<gene>
    <name evidence="3" type="ORF">H4R18_004502</name>
</gene>
<dbReference type="GO" id="GO:0005814">
    <property type="term" value="C:centriole"/>
    <property type="evidence" value="ECO:0007669"/>
    <property type="project" value="TreeGrafter"/>
</dbReference>
<keyword evidence="1" id="KW-0175">Coiled coil</keyword>
<name>A0A9W8H424_9FUNG</name>
<dbReference type="InterPro" id="IPR015943">
    <property type="entry name" value="WD40/YVTN_repeat-like_dom_sf"/>
</dbReference>
<dbReference type="InterPro" id="IPR052818">
    <property type="entry name" value="NEDD1_Spindle_Assembly"/>
</dbReference>
<dbReference type="SUPFAM" id="SSF101908">
    <property type="entry name" value="Putative isomerase YbhE"/>
    <property type="match status" value="1"/>
</dbReference>
<dbReference type="Proteomes" id="UP001140217">
    <property type="component" value="Unassembled WGS sequence"/>
</dbReference>
<accession>A0A9W8H424</accession>
<evidence type="ECO:0008006" key="5">
    <source>
        <dbReference type="Google" id="ProtNLM"/>
    </source>
</evidence>
<dbReference type="InterPro" id="IPR001680">
    <property type="entry name" value="WD40_rpt"/>
</dbReference>
<dbReference type="InterPro" id="IPR036322">
    <property type="entry name" value="WD40_repeat_dom_sf"/>
</dbReference>
<comment type="caution">
    <text evidence="3">The sequence shown here is derived from an EMBL/GenBank/DDBJ whole genome shotgun (WGS) entry which is preliminary data.</text>
</comment>
<reference evidence="3" key="1">
    <citation type="submission" date="2022-07" db="EMBL/GenBank/DDBJ databases">
        <title>Phylogenomic reconstructions and comparative analyses of Kickxellomycotina fungi.</title>
        <authorList>
            <person name="Reynolds N.K."/>
            <person name="Stajich J.E."/>
            <person name="Barry K."/>
            <person name="Grigoriev I.V."/>
            <person name="Crous P."/>
            <person name="Smith M.E."/>
        </authorList>
    </citation>
    <scope>NUCLEOTIDE SEQUENCE</scope>
    <source>
        <strain evidence="3">NBRC 105414</strain>
    </source>
</reference>
<evidence type="ECO:0000313" key="3">
    <source>
        <dbReference type="EMBL" id="KAJ2778588.1"/>
    </source>
</evidence>
<keyword evidence="4" id="KW-1185">Reference proteome</keyword>
<dbReference type="SUPFAM" id="SSF50978">
    <property type="entry name" value="WD40 repeat-like"/>
    <property type="match status" value="1"/>
</dbReference>
<dbReference type="OrthoDB" id="1602884at2759"/>
<organism evidence="3 4">
    <name type="scientific">Coemansia javaensis</name>
    <dbReference type="NCBI Taxonomy" id="2761396"/>
    <lineage>
        <taxon>Eukaryota</taxon>
        <taxon>Fungi</taxon>
        <taxon>Fungi incertae sedis</taxon>
        <taxon>Zoopagomycota</taxon>
        <taxon>Kickxellomycotina</taxon>
        <taxon>Kickxellomycetes</taxon>
        <taxon>Kickxellales</taxon>
        <taxon>Kickxellaceae</taxon>
        <taxon>Coemansia</taxon>
    </lineage>
</organism>
<dbReference type="SMART" id="SM00320">
    <property type="entry name" value="WD40"/>
    <property type="match status" value="5"/>
</dbReference>
<proteinExistence type="predicted"/>
<dbReference type="GO" id="GO:0007020">
    <property type="term" value="P:microtubule nucleation"/>
    <property type="evidence" value="ECO:0007669"/>
    <property type="project" value="TreeGrafter"/>
</dbReference>
<dbReference type="AlphaFoldDB" id="A0A9W8H424"/>
<evidence type="ECO:0000256" key="1">
    <source>
        <dbReference type="SAM" id="Coils"/>
    </source>
</evidence>
<dbReference type="GO" id="GO:0000922">
    <property type="term" value="C:spindle pole"/>
    <property type="evidence" value="ECO:0007669"/>
    <property type="project" value="TreeGrafter"/>
</dbReference>
<dbReference type="EMBL" id="JANBUL010000220">
    <property type="protein sequence ID" value="KAJ2778588.1"/>
    <property type="molecule type" value="Genomic_DNA"/>
</dbReference>
<sequence length="587" mass="62492">MHPLVAATSSAIRVWDLDVSNAPGQDSGQQQQQQQQQRSHYGFLSTRAGDYAGPQAQLRVRLGAEHAADSAADAIEAIAAVSWAANGSTFVAGGRGAVIRQYGRAGESLQDVGLGRGMTRDTGMQVVAIQHYGEGSNALFVADNTVRRVRRWDFVKREYTTVCQTHSNPISCMAVCPRKRLVASAAAQGGEIALFNLLHNTQTDLRSATHRALTCIGVAAGHRSLVSVGSEDGLVQVFDAARSSGAPLRTFSRVHTAPLRGIYSHPTSHSTLVSAGLDRRIVVTDVDAYPGASRAKGSLEIVAKAPLTCLARSQDPHAICAGTIDGDVLVYDPRMPAAPLWSGCVRPGHAVLDPPPPPTTTTTLGQLAAPTRGEAGYPAADGADDMAILAKDRSYMDLLSPTKPADLAPGRIAPLAPARTSPLSILSNGRIDSTPPQREHPGLSLAAELAGASSTPGNAAEATDVEFVSPMPRAWPPHNGQAERSRPRDAGDSMMEMFTPEKNSVLQNAVADALAPLCEQIRGEIRNLHLDMIRQGFVSQEQIKALRQEGGEARALRAEVERLRHENERLRRYVPFFQLSGDDAGGA</sequence>
<dbReference type="PANTHER" id="PTHR44414:SF1">
    <property type="entry name" value="PROTEIN NEDD1"/>
    <property type="match status" value="1"/>
</dbReference>
<dbReference type="GO" id="GO:0000278">
    <property type="term" value="P:mitotic cell cycle"/>
    <property type="evidence" value="ECO:0007669"/>
    <property type="project" value="TreeGrafter"/>
</dbReference>
<evidence type="ECO:0000256" key="2">
    <source>
        <dbReference type="SAM" id="MobiDB-lite"/>
    </source>
</evidence>
<dbReference type="GO" id="GO:0043015">
    <property type="term" value="F:gamma-tubulin binding"/>
    <property type="evidence" value="ECO:0007669"/>
    <property type="project" value="TreeGrafter"/>
</dbReference>
<dbReference type="GO" id="GO:0036064">
    <property type="term" value="C:ciliary basal body"/>
    <property type="evidence" value="ECO:0007669"/>
    <property type="project" value="TreeGrafter"/>
</dbReference>